<reference evidence="2" key="3">
    <citation type="submission" date="2014-03" db="EMBL/GenBank/DDBJ databases">
        <authorList>
            <person name="Ahn S.-J."/>
            <person name="Dermauw W."/>
            <person name="Wybouw N."/>
            <person name="Heckel D.G."/>
            <person name="Van Leeuwen T."/>
        </authorList>
    </citation>
    <scope>NUCLEOTIDE SEQUENCE</scope>
</reference>
<proteinExistence type="evidence at transcript level"/>
<dbReference type="Pfam" id="PF00201">
    <property type="entry name" value="UDPGT"/>
    <property type="match status" value="1"/>
</dbReference>
<dbReference type="GO" id="GO:0008194">
    <property type="term" value="F:UDP-glycosyltransferase activity"/>
    <property type="evidence" value="ECO:0007669"/>
    <property type="project" value="InterPro"/>
</dbReference>
<dbReference type="PANTHER" id="PTHR48050:SF13">
    <property type="entry name" value="STEROL 3-BETA-GLUCOSYLTRANSFERASE UGT80A2"/>
    <property type="match status" value="1"/>
</dbReference>
<name>T1JRJ0_TETUR</name>
<dbReference type="SUPFAM" id="SSF53756">
    <property type="entry name" value="UDP-Glycosyltransferase/glycogen phosphorylase"/>
    <property type="match status" value="1"/>
</dbReference>
<accession>T1JRJ0</accession>
<dbReference type="PANTHER" id="PTHR48050">
    <property type="entry name" value="STEROL 3-BETA-GLUCOSYLTRANSFERASE"/>
    <property type="match status" value="1"/>
</dbReference>
<dbReference type="EMBL" id="CAEY01000449">
    <property type="status" value="NOT_ANNOTATED_CDS"/>
    <property type="molecule type" value="Genomic_DNA"/>
</dbReference>
<dbReference type="AlphaFoldDB" id="T1JRJ0"/>
<dbReference type="KEGG" id="tut:107360976"/>
<dbReference type="OrthoDB" id="5835829at2759"/>
<dbReference type="EMBL" id="KJ584764">
    <property type="protein sequence ID" value="AHX56891.1"/>
    <property type="molecule type" value="mRNA"/>
</dbReference>
<dbReference type="Proteomes" id="UP000015104">
    <property type="component" value="Unassembled WGS sequence"/>
</dbReference>
<dbReference type="CDD" id="cd03784">
    <property type="entry name" value="GT1_Gtf-like"/>
    <property type="match status" value="1"/>
</dbReference>
<dbReference type="InterPro" id="IPR002213">
    <property type="entry name" value="UDP_glucos_trans"/>
</dbReference>
<dbReference type="OMA" id="HECTFAV"/>
<dbReference type="HOGENOM" id="CLU_000537_0_0_1"/>
<dbReference type="Gene3D" id="3.40.50.2000">
    <property type="entry name" value="Glycogen Phosphorylase B"/>
    <property type="match status" value="2"/>
</dbReference>
<reference evidence="2" key="2">
    <citation type="journal article" date="2014" name="Insect Biochem. Mol. Biol.">
        <title>Bacterial origin of a diverse family of UDP-glycosyltransferase genes in the Tetranychus urticae genome.</title>
        <authorList>
            <person name="Ahn S.J."/>
            <person name="Dermauw W."/>
            <person name="Wybouw N."/>
            <person name="Heckel D.G."/>
            <person name="Van Leeuwen T."/>
        </authorList>
    </citation>
    <scope>NUCLEOTIDE SEQUENCE</scope>
</reference>
<keyword evidence="4" id="KW-1185">Reference proteome</keyword>
<evidence type="ECO:0000256" key="1">
    <source>
        <dbReference type="ARBA" id="ARBA00022679"/>
    </source>
</evidence>
<dbReference type="EnsemblMetazoa" id="tetur01g07060.1">
    <property type="protein sequence ID" value="tetur01g07060.1"/>
    <property type="gene ID" value="tetur01g07060"/>
</dbReference>
<evidence type="ECO:0000313" key="4">
    <source>
        <dbReference type="Proteomes" id="UP000015104"/>
    </source>
</evidence>
<dbReference type="InterPro" id="IPR050426">
    <property type="entry name" value="Glycosyltransferase_28"/>
</dbReference>
<organism evidence="3 4">
    <name type="scientific">Tetranychus urticae</name>
    <name type="common">Two-spotted spider mite</name>
    <dbReference type="NCBI Taxonomy" id="32264"/>
    <lineage>
        <taxon>Eukaryota</taxon>
        <taxon>Metazoa</taxon>
        <taxon>Ecdysozoa</taxon>
        <taxon>Arthropoda</taxon>
        <taxon>Chelicerata</taxon>
        <taxon>Arachnida</taxon>
        <taxon>Acari</taxon>
        <taxon>Acariformes</taxon>
        <taxon>Trombidiformes</taxon>
        <taxon>Prostigmata</taxon>
        <taxon>Eleutherengona</taxon>
        <taxon>Raphignathae</taxon>
        <taxon>Tetranychoidea</taxon>
        <taxon>Tetranychidae</taxon>
        <taxon>Tetranychus</taxon>
    </lineage>
</organism>
<reference evidence="4" key="1">
    <citation type="submission" date="2011-08" db="EMBL/GenBank/DDBJ databases">
        <authorList>
            <person name="Rombauts S."/>
        </authorList>
    </citation>
    <scope>NUCLEOTIDE SEQUENCE</scope>
    <source>
        <strain evidence="4">London</strain>
    </source>
</reference>
<dbReference type="eggNOG" id="KOG1192">
    <property type="taxonomic scope" value="Eukaryota"/>
</dbReference>
<keyword evidence="1 2" id="KW-0808">Transferase</keyword>
<dbReference type="RefSeq" id="NP_001310042.1">
    <property type="nucleotide sequence ID" value="NM_001323113.1"/>
</dbReference>
<evidence type="ECO:0000313" key="3">
    <source>
        <dbReference type="EnsemblMetazoa" id="tetur01g07060.1"/>
    </source>
</evidence>
<reference evidence="3" key="4">
    <citation type="submission" date="2015-06" db="UniProtKB">
        <authorList>
            <consortium name="EnsemblMetazoa"/>
        </authorList>
    </citation>
    <scope>IDENTIFICATION</scope>
</reference>
<protein>
    <submittedName>
        <fullName evidence="2">UDP-glycosyltransferase 203A1</fullName>
    </submittedName>
</protein>
<evidence type="ECO:0000313" key="2">
    <source>
        <dbReference type="EMBL" id="AHX56891.1"/>
    </source>
</evidence>
<gene>
    <name evidence="3" type="primary">107360976</name>
    <name evidence="2" type="synonym">UGT203A1</name>
</gene>
<dbReference type="GeneID" id="107360976"/>
<sequence length="425" mass="48397">MKIFFLPMDGHGHINACIGLARMLRDYNHECTFAVTKPWINLIKDHEFAVETLHDPTVADDQDCLKKWGTFMFNLAYTFSKPPKEQIPLLSVPAYKSFIDYVKIIDHQLPALFEKLAPDLIIIDFYVTVPSIVKSGRPWILLYSCNPLKAYSGPNVPPSNFGLSVNTDPATSAELRSFLVDAMKDVKAEFDEWLKTKQIEPHPTALADISPYLNLYSYPTDLDYSEFGPVPDKWFRLDHMIRKVQGDPLGFDEAFFDRPGKKIYFSLGSMGGADVDLMKRMVNIMSKSKHLFIVSKGPFHDHFELAENMIGYKFINQMAVLSRVDLVIHHGGNNTFVETLYFGKPCIVLPLSGDQRDNGKRVEEKKIGRSFLPHSVDENEFLTAIDQLLDDQELIDRLKMIGENIRSSKSIELLNEKIKDLVSAK</sequence>